<dbReference type="InterPro" id="IPR002545">
    <property type="entry name" value="CheW-lke_dom"/>
</dbReference>
<dbReference type="Gene3D" id="2.40.50.180">
    <property type="entry name" value="CheA-289, Domain 4"/>
    <property type="match status" value="1"/>
</dbReference>
<evidence type="ECO:0000259" key="1">
    <source>
        <dbReference type="PROSITE" id="PS50851"/>
    </source>
</evidence>
<evidence type="ECO:0000313" key="3">
    <source>
        <dbReference type="Proteomes" id="UP000249061"/>
    </source>
</evidence>
<dbReference type="GO" id="GO:0005829">
    <property type="term" value="C:cytosol"/>
    <property type="evidence" value="ECO:0007669"/>
    <property type="project" value="TreeGrafter"/>
</dbReference>
<evidence type="ECO:0000313" key="2">
    <source>
        <dbReference type="EMBL" id="PZR12747.1"/>
    </source>
</evidence>
<protein>
    <submittedName>
        <fullName evidence="2">Chemotaxis protein CheW</fullName>
    </submittedName>
</protein>
<dbReference type="PANTHER" id="PTHR22617">
    <property type="entry name" value="CHEMOTAXIS SENSOR HISTIDINE KINASE-RELATED"/>
    <property type="match status" value="1"/>
</dbReference>
<dbReference type="SMART" id="SM00260">
    <property type="entry name" value="CheW"/>
    <property type="match status" value="1"/>
</dbReference>
<dbReference type="GO" id="GO:0006935">
    <property type="term" value="P:chemotaxis"/>
    <property type="evidence" value="ECO:0007669"/>
    <property type="project" value="InterPro"/>
</dbReference>
<name>A0A2W5TFQ7_9BACT</name>
<dbReference type="PROSITE" id="PS50851">
    <property type="entry name" value="CHEW"/>
    <property type="match status" value="1"/>
</dbReference>
<gene>
    <name evidence="2" type="ORF">DI536_14340</name>
</gene>
<dbReference type="PANTHER" id="PTHR22617:SF43">
    <property type="entry name" value="PROTEIN PILI"/>
    <property type="match status" value="1"/>
</dbReference>
<dbReference type="InterPro" id="IPR036061">
    <property type="entry name" value="CheW-like_dom_sf"/>
</dbReference>
<organism evidence="2 3">
    <name type="scientific">Archangium gephyra</name>
    <dbReference type="NCBI Taxonomy" id="48"/>
    <lineage>
        <taxon>Bacteria</taxon>
        <taxon>Pseudomonadati</taxon>
        <taxon>Myxococcota</taxon>
        <taxon>Myxococcia</taxon>
        <taxon>Myxococcales</taxon>
        <taxon>Cystobacterineae</taxon>
        <taxon>Archangiaceae</taxon>
        <taxon>Archangium</taxon>
    </lineage>
</organism>
<dbReference type="Gene3D" id="2.30.30.40">
    <property type="entry name" value="SH3 Domains"/>
    <property type="match status" value="1"/>
</dbReference>
<dbReference type="Pfam" id="PF01584">
    <property type="entry name" value="CheW"/>
    <property type="match status" value="1"/>
</dbReference>
<proteinExistence type="predicted"/>
<dbReference type="SUPFAM" id="SSF50341">
    <property type="entry name" value="CheW-like"/>
    <property type="match status" value="1"/>
</dbReference>
<comment type="caution">
    <text evidence="2">The sequence shown here is derived from an EMBL/GenBank/DDBJ whole genome shotgun (WGS) entry which is preliminary data.</text>
</comment>
<dbReference type="InterPro" id="IPR039315">
    <property type="entry name" value="CheW"/>
</dbReference>
<dbReference type="AlphaFoldDB" id="A0A2W5TFQ7"/>
<feature type="domain" description="CheW-like" evidence="1">
    <location>
        <begin position="4"/>
        <end position="147"/>
    </location>
</feature>
<dbReference type="GO" id="GO:0007165">
    <property type="term" value="P:signal transduction"/>
    <property type="evidence" value="ECO:0007669"/>
    <property type="project" value="InterPro"/>
</dbReference>
<dbReference type="Proteomes" id="UP000249061">
    <property type="component" value="Unassembled WGS sequence"/>
</dbReference>
<sequence length="147" mass="15759">MSELVQLCVVRIGSETYAVDLKRVDEILPVPPLTPLPRAPRFLEGVVRLRGDVLPVVDARKRLGVESQGSASMTPSGKPRRTERLMVCRIGNRRVGVLVDAVIAVKRVLKNTLKPAPLASAHVLGVTGAGAQLTLLLDVKALLAEDA</sequence>
<dbReference type="EMBL" id="QFQP01000011">
    <property type="protein sequence ID" value="PZR12747.1"/>
    <property type="molecule type" value="Genomic_DNA"/>
</dbReference>
<accession>A0A2W5TFQ7</accession>
<reference evidence="2 3" key="1">
    <citation type="submission" date="2017-08" db="EMBL/GenBank/DDBJ databases">
        <title>Infants hospitalized years apart are colonized by the same room-sourced microbial strains.</title>
        <authorList>
            <person name="Brooks B."/>
            <person name="Olm M.R."/>
            <person name="Firek B.A."/>
            <person name="Baker R."/>
            <person name="Thomas B.C."/>
            <person name="Morowitz M.J."/>
            <person name="Banfield J.F."/>
        </authorList>
    </citation>
    <scope>NUCLEOTIDE SEQUENCE [LARGE SCALE GENOMIC DNA]</scope>
    <source>
        <strain evidence="2">S2_003_000_R2_14</strain>
    </source>
</reference>